<dbReference type="Proteomes" id="UP000183832">
    <property type="component" value="Unassembled WGS sequence"/>
</dbReference>
<keyword evidence="2" id="KW-1185">Reference proteome</keyword>
<dbReference type="SUPFAM" id="SSF52047">
    <property type="entry name" value="RNI-like"/>
    <property type="match status" value="1"/>
</dbReference>
<proteinExistence type="predicted"/>
<accession>A0A1J1IQY1</accession>
<evidence type="ECO:0000313" key="2">
    <source>
        <dbReference type="Proteomes" id="UP000183832"/>
    </source>
</evidence>
<organism evidence="1 2">
    <name type="scientific">Clunio marinus</name>
    <dbReference type="NCBI Taxonomy" id="568069"/>
    <lineage>
        <taxon>Eukaryota</taxon>
        <taxon>Metazoa</taxon>
        <taxon>Ecdysozoa</taxon>
        <taxon>Arthropoda</taxon>
        <taxon>Hexapoda</taxon>
        <taxon>Insecta</taxon>
        <taxon>Pterygota</taxon>
        <taxon>Neoptera</taxon>
        <taxon>Endopterygota</taxon>
        <taxon>Diptera</taxon>
        <taxon>Nematocera</taxon>
        <taxon>Chironomoidea</taxon>
        <taxon>Chironomidae</taxon>
        <taxon>Clunio</taxon>
    </lineage>
</organism>
<protein>
    <submittedName>
        <fullName evidence="1">CLUMA_CG015848, isoform A</fullName>
    </submittedName>
</protein>
<dbReference type="EMBL" id="CVRI01000058">
    <property type="protein sequence ID" value="CRL02552.1"/>
    <property type="molecule type" value="Genomic_DNA"/>
</dbReference>
<dbReference type="AlphaFoldDB" id="A0A1J1IQY1"/>
<dbReference type="Gene3D" id="3.80.10.10">
    <property type="entry name" value="Ribonuclease Inhibitor"/>
    <property type="match status" value="1"/>
</dbReference>
<dbReference type="OrthoDB" id="1708588at2759"/>
<dbReference type="STRING" id="568069.A0A1J1IQY1"/>
<dbReference type="InterPro" id="IPR032675">
    <property type="entry name" value="LRR_dom_sf"/>
</dbReference>
<gene>
    <name evidence="1" type="ORF">CLUMA_CG015848</name>
</gene>
<evidence type="ECO:0000313" key="1">
    <source>
        <dbReference type="EMBL" id="CRL02552.1"/>
    </source>
</evidence>
<sequence length="287" mass="34035">MINILRSSFNVPTFISRTISLSAERYVDVPSSKPLKEERKIKIEQDIKDMQWRQKPHEQKGAWYSKFKVFLEDDDEVSRESLMTRVIQPLDLRPKKVKEFFVKHAEEKERFLQQFIPDRHEILGNDLAAAHFILFRFGQVKFKGQNNWMKADSERNFNLPDKYVSNMFLEAIDCENMTLYYEGLDNIRRLKHLRYLSFKNVKKFDDWCLDRVSSLELDNLSVLILSGTEVTFRGLGALYRIPSLKRLTLDKPYRDPEWKLTIAMLQDILPELEIIESTPPIEKIDKK</sequence>
<reference evidence="1 2" key="1">
    <citation type="submission" date="2015-04" db="EMBL/GenBank/DDBJ databases">
        <authorList>
            <person name="Syromyatnikov M.Y."/>
            <person name="Popov V.N."/>
        </authorList>
    </citation>
    <scope>NUCLEOTIDE SEQUENCE [LARGE SCALE GENOMIC DNA]</scope>
</reference>
<name>A0A1J1IQY1_9DIPT</name>